<accession>G7E4M5</accession>
<organism evidence="1 2">
    <name type="scientific">Mixia osmundae (strain CBS 9802 / IAM 14324 / JCM 22182 / KY 12970)</name>
    <dbReference type="NCBI Taxonomy" id="764103"/>
    <lineage>
        <taxon>Eukaryota</taxon>
        <taxon>Fungi</taxon>
        <taxon>Dikarya</taxon>
        <taxon>Basidiomycota</taxon>
        <taxon>Pucciniomycotina</taxon>
        <taxon>Mixiomycetes</taxon>
        <taxon>Mixiales</taxon>
        <taxon>Mixiaceae</taxon>
        <taxon>Mixia</taxon>
    </lineage>
</organism>
<dbReference type="EMBL" id="BABT02000139">
    <property type="protein sequence ID" value="GAA97785.1"/>
    <property type="molecule type" value="Genomic_DNA"/>
</dbReference>
<comment type="caution">
    <text evidence="1">The sequence shown here is derived from an EMBL/GenBank/DDBJ whole genome shotgun (WGS) entry which is preliminary data.</text>
</comment>
<dbReference type="InParanoid" id="G7E4M5"/>
<dbReference type="AlphaFoldDB" id="G7E4M5"/>
<evidence type="ECO:0000313" key="2">
    <source>
        <dbReference type="Proteomes" id="UP000009131"/>
    </source>
</evidence>
<name>G7E4M5_MIXOS</name>
<evidence type="ECO:0000313" key="1">
    <source>
        <dbReference type="EMBL" id="GAA97785.1"/>
    </source>
</evidence>
<gene>
    <name evidence="1" type="primary">Mo04464</name>
    <name evidence="1" type="ORF">E5Q_04464</name>
</gene>
<protein>
    <submittedName>
        <fullName evidence="1">Uncharacterized protein</fullName>
    </submittedName>
</protein>
<reference evidence="1 2" key="2">
    <citation type="journal article" date="2012" name="Open Biol.">
        <title>Characteristics of nucleosomes and linker DNA regions on the genome of the basidiomycete Mixia osmundae revealed by mono- and dinucleosome mapping.</title>
        <authorList>
            <person name="Nishida H."/>
            <person name="Kondo S."/>
            <person name="Matsumoto T."/>
            <person name="Suzuki Y."/>
            <person name="Yoshikawa H."/>
            <person name="Taylor T.D."/>
            <person name="Sugiyama J."/>
        </authorList>
    </citation>
    <scope>NUCLEOTIDE SEQUENCE [LARGE SCALE GENOMIC DNA]</scope>
    <source>
        <strain evidence="2">CBS 9802 / IAM 14324 / JCM 22182 / KY 12970</strain>
    </source>
</reference>
<reference evidence="1 2" key="1">
    <citation type="journal article" date="2011" name="J. Gen. Appl. Microbiol.">
        <title>Draft genome sequencing of the enigmatic basidiomycete Mixia osmundae.</title>
        <authorList>
            <person name="Nishida H."/>
            <person name="Nagatsuka Y."/>
            <person name="Sugiyama J."/>
        </authorList>
    </citation>
    <scope>NUCLEOTIDE SEQUENCE [LARGE SCALE GENOMIC DNA]</scope>
    <source>
        <strain evidence="2">CBS 9802 / IAM 14324 / JCM 22182 / KY 12970</strain>
    </source>
</reference>
<keyword evidence="2" id="KW-1185">Reference proteome</keyword>
<dbReference type="HOGENOM" id="CLU_1896728_0_0_1"/>
<proteinExistence type="predicted"/>
<dbReference type="RefSeq" id="XP_014570496.1">
    <property type="nucleotide sequence ID" value="XM_014715010.1"/>
</dbReference>
<dbReference type="Proteomes" id="UP000009131">
    <property type="component" value="Unassembled WGS sequence"/>
</dbReference>
<sequence length="134" mass="15419">MIPNAQHSWQDEDARFCKGTARCATKVHQRGHAVHEQVYQARPKRVSHDLKSHRRRLSHHGLHRFLRQADTHPHQFHIGWRSIAGHDGVATRHCTSFRAPNCTAMHVRVARQLGWMLQCPTSRLAGIYVERAGV</sequence>